<evidence type="ECO:0000256" key="2">
    <source>
        <dbReference type="ARBA" id="ARBA00013079"/>
    </source>
</evidence>
<keyword evidence="3 6" id="KW-0479">Metal-binding</keyword>
<dbReference type="InterPro" id="IPR023900">
    <property type="entry name" value="CN_Hdrtase_asu/SCN_Hdrlase_gsu"/>
</dbReference>
<evidence type="ECO:0000256" key="6">
    <source>
        <dbReference type="PIRSR" id="PIRSR001426-1"/>
    </source>
</evidence>
<name>A0A1X1D5R5_9GAMM</name>
<dbReference type="Gene3D" id="3.90.330.10">
    <property type="entry name" value="Nitrile hydratase alpha /Thiocyanate hydrolase gamma"/>
    <property type="match status" value="1"/>
</dbReference>
<feature type="binding site" evidence="6">
    <location>
        <position position="102"/>
    </location>
    <ligand>
        <name>Fe(3+)</name>
        <dbReference type="ChEBI" id="CHEBI:29034"/>
    </ligand>
</feature>
<keyword evidence="6" id="KW-0408">Iron</keyword>
<comment type="catalytic activity">
    <reaction evidence="5">
        <text>an aliphatic primary amide = an aliphatic nitrile + H2O</text>
        <dbReference type="Rhea" id="RHEA:12673"/>
        <dbReference type="ChEBI" id="CHEBI:15377"/>
        <dbReference type="ChEBI" id="CHEBI:65285"/>
        <dbReference type="ChEBI" id="CHEBI:80291"/>
        <dbReference type="EC" id="4.2.1.84"/>
    </reaction>
</comment>
<gene>
    <name evidence="8" type="ORF">HA51_02600</name>
</gene>
<dbReference type="InterPro" id="IPR018141">
    <property type="entry name" value="Nitrile_hydratase_asu"/>
</dbReference>
<feature type="domain" description="Nitrile hydratase alpha/Thiocyanate hydrolase gamma" evidence="7">
    <location>
        <begin position="10"/>
        <end position="191"/>
    </location>
</feature>
<evidence type="ECO:0000313" key="9">
    <source>
        <dbReference type="Proteomes" id="UP000193558"/>
    </source>
</evidence>
<dbReference type="PIRSF" id="PIRSF001426">
    <property type="entry name" value="NHase_alpha"/>
    <property type="match status" value="1"/>
</dbReference>
<dbReference type="Pfam" id="PF02979">
    <property type="entry name" value="NHase_alpha"/>
    <property type="match status" value="1"/>
</dbReference>
<accession>A0A1X1D5R5</accession>
<dbReference type="OrthoDB" id="528553at2"/>
<evidence type="ECO:0000256" key="1">
    <source>
        <dbReference type="ARBA" id="ARBA00009363"/>
    </source>
</evidence>
<evidence type="ECO:0000256" key="3">
    <source>
        <dbReference type="ARBA" id="ARBA00022723"/>
    </source>
</evidence>
<dbReference type="GO" id="GO:0046914">
    <property type="term" value="F:transition metal ion binding"/>
    <property type="evidence" value="ECO:0007669"/>
    <property type="project" value="InterPro"/>
</dbReference>
<dbReference type="SUPFAM" id="SSF56209">
    <property type="entry name" value="Nitrile hydratase alpha chain"/>
    <property type="match status" value="1"/>
</dbReference>
<keyword evidence="4" id="KW-0456">Lyase</keyword>
<sequence length="194" mass="21516">MSDHSVLPSEAALKIRAIQSLLSEKGFLSQDITDTIVDYFETKVGPRNGAQVVAKAWRDADFKARLLENGRDAVNELGFSGFEGATLHVLENTDEVHNVVVCTLCSCYPWPVLGLPPIWFKSTPYRSRVVIDPRGVLAEFGTEIPASKEIRVWDSNAEIRYFVLPQPPANSETLNEVELAALVTRDSMIGTRLL</sequence>
<evidence type="ECO:0000256" key="4">
    <source>
        <dbReference type="ARBA" id="ARBA00023239"/>
    </source>
</evidence>
<evidence type="ECO:0000313" key="8">
    <source>
        <dbReference type="EMBL" id="ORM71967.1"/>
    </source>
</evidence>
<dbReference type="NCBIfam" id="TIGR01323">
    <property type="entry name" value="nitrile_alph"/>
    <property type="match status" value="1"/>
</dbReference>
<comment type="caution">
    <text evidence="8">The sequence shown here is derived from an EMBL/GenBank/DDBJ whole genome shotgun (WGS) entry which is preliminary data.</text>
</comment>
<feature type="binding site" evidence="6">
    <location>
        <position position="106"/>
    </location>
    <ligand>
        <name>Fe(3+)</name>
        <dbReference type="ChEBI" id="CHEBI:29034"/>
    </ligand>
</feature>
<dbReference type="RefSeq" id="WP_084931719.1">
    <property type="nucleotide sequence ID" value="NZ_MLFR01000001.1"/>
</dbReference>
<comment type="similarity">
    <text evidence="1">Belongs to the nitrile hydratase subunit alpha family.</text>
</comment>
<dbReference type="Proteomes" id="UP000193558">
    <property type="component" value="Unassembled WGS sequence"/>
</dbReference>
<feature type="binding site" evidence="6">
    <location>
        <position position="107"/>
    </location>
    <ligand>
        <name>Fe(3+)</name>
        <dbReference type="ChEBI" id="CHEBI:29034"/>
    </ligand>
</feature>
<evidence type="ECO:0000259" key="7">
    <source>
        <dbReference type="Pfam" id="PF02979"/>
    </source>
</evidence>
<dbReference type="GO" id="GO:0018822">
    <property type="term" value="F:nitrile hydratase activity"/>
    <property type="evidence" value="ECO:0007669"/>
    <property type="project" value="UniProtKB-EC"/>
</dbReference>
<proteinExistence type="inferred from homology"/>
<organism evidence="8 9">
    <name type="scientific">Pantoea rwandensis</name>
    <dbReference type="NCBI Taxonomy" id="1076550"/>
    <lineage>
        <taxon>Bacteria</taxon>
        <taxon>Pseudomonadati</taxon>
        <taxon>Pseudomonadota</taxon>
        <taxon>Gammaproteobacteria</taxon>
        <taxon>Enterobacterales</taxon>
        <taxon>Erwiniaceae</taxon>
        <taxon>Pantoea</taxon>
    </lineage>
</organism>
<evidence type="ECO:0000256" key="5">
    <source>
        <dbReference type="ARBA" id="ARBA00044877"/>
    </source>
</evidence>
<dbReference type="InterPro" id="IPR036648">
    <property type="entry name" value="CN_Hdrase_a/SCN_Hdrase_g_sf"/>
</dbReference>
<reference evidence="8 9" key="1">
    <citation type="journal article" date="2017" name="Antonie Van Leeuwenhoek">
        <title>Phylogenomic resolution of the bacterial genus Pantoea and its relationship with Erwinia and Tatumella.</title>
        <authorList>
            <person name="Palmer M."/>
            <person name="Steenkamp E.T."/>
            <person name="Coetzee M.P."/>
            <person name="Chan W.Y."/>
            <person name="van Zyl E."/>
            <person name="De Maayer P."/>
            <person name="Coutinho T.A."/>
            <person name="Blom J."/>
            <person name="Smits T.H."/>
            <person name="Duffy B."/>
            <person name="Venter S.N."/>
        </authorList>
    </citation>
    <scope>NUCLEOTIDE SEQUENCE [LARGE SCALE GENOMIC DNA]</scope>
    <source>
        <strain evidence="8 9">LMG 26275</strain>
    </source>
</reference>
<dbReference type="InterPro" id="IPR004232">
    <property type="entry name" value="CN_Hdrtase_a/SCN_Hdrlase_g"/>
</dbReference>
<feature type="binding site" evidence="6">
    <location>
        <position position="105"/>
    </location>
    <ligand>
        <name>Fe(3+)</name>
        <dbReference type="ChEBI" id="CHEBI:29034"/>
    </ligand>
</feature>
<dbReference type="EC" id="4.2.1.84" evidence="2"/>
<dbReference type="AlphaFoldDB" id="A0A1X1D5R5"/>
<dbReference type="EMBL" id="MLFR01000001">
    <property type="protein sequence ID" value="ORM71967.1"/>
    <property type="molecule type" value="Genomic_DNA"/>
</dbReference>
<protein>
    <recommendedName>
        <fullName evidence="2">nitrile hydratase</fullName>
        <ecNumber evidence="2">4.2.1.84</ecNumber>
    </recommendedName>
</protein>